<evidence type="ECO:0000256" key="1">
    <source>
        <dbReference type="SAM" id="MobiDB-lite"/>
    </source>
</evidence>
<organism evidence="4">
    <name type="scientific">Caenorhabditis remanei</name>
    <name type="common">Caenorhabditis vulgaris</name>
    <dbReference type="NCBI Taxonomy" id="31234"/>
    <lineage>
        <taxon>Eukaryota</taxon>
        <taxon>Metazoa</taxon>
        <taxon>Ecdysozoa</taxon>
        <taxon>Nematoda</taxon>
        <taxon>Chromadorea</taxon>
        <taxon>Rhabditida</taxon>
        <taxon>Rhabditina</taxon>
        <taxon>Rhabditomorpha</taxon>
        <taxon>Rhabditoidea</taxon>
        <taxon>Rhabditidae</taxon>
        <taxon>Peloderinae</taxon>
        <taxon>Caenorhabditis</taxon>
    </lineage>
</organism>
<keyword evidence="4" id="KW-1185">Reference proteome</keyword>
<gene>
    <name evidence="3" type="ORF">CRE_29127</name>
</gene>
<dbReference type="AlphaFoldDB" id="E3N4N6"/>
<feature type="region of interest" description="Disordered" evidence="1">
    <location>
        <begin position="1"/>
        <end position="23"/>
    </location>
</feature>
<evidence type="ECO:0000256" key="2">
    <source>
        <dbReference type="SAM" id="Phobius"/>
    </source>
</evidence>
<protein>
    <submittedName>
        <fullName evidence="3">Uncharacterized protein</fullName>
    </submittedName>
</protein>
<dbReference type="HOGENOM" id="CLU_2308642_0_0_1"/>
<dbReference type="InParanoid" id="E3N4N6"/>
<proteinExistence type="predicted"/>
<evidence type="ECO:0000313" key="3">
    <source>
        <dbReference type="EMBL" id="EFO85569.1"/>
    </source>
</evidence>
<evidence type="ECO:0000313" key="4">
    <source>
        <dbReference type="Proteomes" id="UP000008281"/>
    </source>
</evidence>
<keyword evidence="2" id="KW-1133">Transmembrane helix</keyword>
<feature type="transmembrane region" description="Helical" evidence="2">
    <location>
        <begin position="68"/>
        <end position="87"/>
    </location>
</feature>
<name>E3N4N6_CAERE</name>
<keyword evidence="2" id="KW-0472">Membrane</keyword>
<dbReference type="Proteomes" id="UP000008281">
    <property type="component" value="Unassembled WGS sequence"/>
</dbReference>
<accession>E3N4N6</accession>
<reference evidence="3" key="1">
    <citation type="submission" date="2007-07" db="EMBL/GenBank/DDBJ databases">
        <title>PCAP assembly of the Caenorhabditis remanei genome.</title>
        <authorList>
            <consortium name="The Caenorhabditis remanei Sequencing Consortium"/>
            <person name="Wilson R.K."/>
        </authorList>
    </citation>
    <scope>NUCLEOTIDE SEQUENCE [LARGE SCALE GENOMIC DNA]</scope>
    <source>
        <strain evidence="3">PB4641</strain>
    </source>
</reference>
<sequence length="100" mass="11490">MGVPRIEPTEFRPTPVEQNDEYKNSANYDLAESADERNDLLRRISVEQLHPIRNENAKKIKMAFNFEFSVFIGSLSFFCLPLITLPIPEEPRIKPAVNGK</sequence>
<keyword evidence="2" id="KW-0812">Transmembrane</keyword>
<dbReference type="STRING" id="31234.E3N4N6"/>
<dbReference type="EMBL" id="DS268526">
    <property type="protein sequence ID" value="EFO85569.1"/>
    <property type="molecule type" value="Genomic_DNA"/>
</dbReference>